<dbReference type="GO" id="GO:0005576">
    <property type="term" value="C:extracellular region"/>
    <property type="evidence" value="ECO:0007669"/>
    <property type="project" value="UniProtKB-SubCell"/>
</dbReference>
<sequence>MKQLAAGAAIVGAAALVALGSAPAQAEPVPVDPGIGAGEGHGVLFLEIERGDGTVEDQALLCPGGFGHERGAEACSHLSAVHGDFTALAPTAVWCTFEYAPVTLRAQGFWEGRVVSWEREFANDCVGRSATGGAVFDFA</sequence>
<keyword evidence="12" id="KW-1185">Reference proteome</keyword>
<gene>
    <name evidence="11" type="ORF">E9998_09290</name>
</gene>
<feature type="signal peptide" evidence="9">
    <location>
        <begin position="1"/>
        <end position="26"/>
    </location>
</feature>
<dbReference type="InterPro" id="IPR000691">
    <property type="entry name" value="Prot_inh_I16_SSI"/>
</dbReference>
<keyword evidence="7" id="KW-1015">Disulfide bond</keyword>
<dbReference type="PRINTS" id="PR00294">
    <property type="entry name" value="SSBTLNINHBTR"/>
</dbReference>
<reference evidence="11 12" key="1">
    <citation type="journal article" date="2018" name="Int. J. Syst. Evol. Microbiol.">
        <title>Glycomyces paridis sp. nov., isolated from the medicinal plant Paris polyphylla.</title>
        <authorList>
            <person name="Fang X.M."/>
            <person name="Bai J.L."/>
            <person name="Su J."/>
            <person name="Zhao L.L."/>
            <person name="Liu H.Y."/>
            <person name="Ma B.P."/>
            <person name="Zhang Y.Q."/>
            <person name="Yu L.Y."/>
        </authorList>
    </citation>
    <scope>NUCLEOTIDE SEQUENCE [LARGE SCALE GENOMIC DNA]</scope>
    <source>
        <strain evidence="11 12">CPCC 204357</strain>
    </source>
</reference>
<evidence type="ECO:0000313" key="12">
    <source>
        <dbReference type="Proteomes" id="UP000305792"/>
    </source>
</evidence>
<evidence type="ECO:0000256" key="7">
    <source>
        <dbReference type="ARBA" id="ARBA00023157"/>
    </source>
</evidence>
<name>A0A4S8PKX2_9ACTN</name>
<comment type="similarity">
    <text evidence="2 8">Belongs to the protease inhibitor I16 (SSI) family.</text>
</comment>
<evidence type="ECO:0000256" key="6">
    <source>
        <dbReference type="ARBA" id="ARBA00022900"/>
    </source>
</evidence>
<dbReference type="AlphaFoldDB" id="A0A4S8PKX2"/>
<dbReference type="SUPFAM" id="SSF55399">
    <property type="entry name" value="Subtilisin inhibitor"/>
    <property type="match status" value="1"/>
</dbReference>
<comment type="subcellular location">
    <subcellularLocation>
        <location evidence="1">Secreted</location>
    </subcellularLocation>
</comment>
<dbReference type="RefSeq" id="WP_136529439.1">
    <property type="nucleotide sequence ID" value="NZ_STGX01000006.1"/>
</dbReference>
<evidence type="ECO:0000256" key="4">
    <source>
        <dbReference type="ARBA" id="ARBA00022525"/>
    </source>
</evidence>
<evidence type="ECO:0000256" key="3">
    <source>
        <dbReference type="ARBA" id="ARBA00011738"/>
    </source>
</evidence>
<evidence type="ECO:0000256" key="5">
    <source>
        <dbReference type="ARBA" id="ARBA00022690"/>
    </source>
</evidence>
<keyword evidence="11" id="KW-0645">Protease</keyword>
<dbReference type="GO" id="GO:0008233">
    <property type="term" value="F:peptidase activity"/>
    <property type="evidence" value="ECO:0007669"/>
    <property type="project" value="UniProtKB-KW"/>
</dbReference>
<evidence type="ECO:0000256" key="9">
    <source>
        <dbReference type="SAM" id="SignalP"/>
    </source>
</evidence>
<protein>
    <submittedName>
        <fullName evidence="11">Serine protease</fullName>
    </submittedName>
</protein>
<accession>A0A4S8PKX2</accession>
<keyword evidence="6 8" id="KW-0722">Serine protease inhibitor</keyword>
<feature type="domain" description="Subtilisin inhibitor" evidence="10">
    <location>
        <begin position="57"/>
        <end position="123"/>
    </location>
</feature>
<evidence type="ECO:0000256" key="8">
    <source>
        <dbReference type="RuleBase" id="RU003471"/>
    </source>
</evidence>
<evidence type="ECO:0000259" key="10">
    <source>
        <dbReference type="Pfam" id="PF00720"/>
    </source>
</evidence>
<evidence type="ECO:0000256" key="2">
    <source>
        <dbReference type="ARBA" id="ARBA00010472"/>
    </source>
</evidence>
<proteinExistence type="inferred from homology"/>
<keyword evidence="11" id="KW-0378">Hydrolase</keyword>
<dbReference type="Pfam" id="PF00720">
    <property type="entry name" value="SSI"/>
    <property type="match status" value="1"/>
</dbReference>
<dbReference type="OrthoDB" id="4567948at2"/>
<dbReference type="EMBL" id="STGX01000006">
    <property type="protein sequence ID" value="THV28944.1"/>
    <property type="molecule type" value="Genomic_DNA"/>
</dbReference>
<keyword evidence="5 8" id="KW-0646">Protease inhibitor</keyword>
<dbReference type="Gene3D" id="3.30.350.10">
    <property type="entry name" value="Subtilisin inhibitor-like"/>
    <property type="match status" value="1"/>
</dbReference>
<evidence type="ECO:0000256" key="1">
    <source>
        <dbReference type="ARBA" id="ARBA00004613"/>
    </source>
</evidence>
<evidence type="ECO:0000313" key="11">
    <source>
        <dbReference type="EMBL" id="THV28944.1"/>
    </source>
</evidence>
<dbReference type="InterPro" id="IPR023549">
    <property type="entry name" value="Subtilisin_inhibitor"/>
</dbReference>
<dbReference type="InterPro" id="IPR036819">
    <property type="entry name" value="Subtilisin_inhibitor-like_sf"/>
</dbReference>
<keyword evidence="9" id="KW-0732">Signal</keyword>
<dbReference type="Proteomes" id="UP000305792">
    <property type="component" value="Unassembled WGS sequence"/>
</dbReference>
<dbReference type="GO" id="GO:0004867">
    <property type="term" value="F:serine-type endopeptidase inhibitor activity"/>
    <property type="evidence" value="ECO:0007669"/>
    <property type="project" value="UniProtKB-KW"/>
</dbReference>
<keyword evidence="4" id="KW-0964">Secreted</keyword>
<dbReference type="GO" id="GO:0006508">
    <property type="term" value="P:proteolysis"/>
    <property type="evidence" value="ECO:0007669"/>
    <property type="project" value="UniProtKB-KW"/>
</dbReference>
<comment type="caution">
    <text evidence="11">The sequence shown here is derived from an EMBL/GenBank/DDBJ whole genome shotgun (WGS) entry which is preliminary data.</text>
</comment>
<feature type="chain" id="PRO_5020760071" evidence="9">
    <location>
        <begin position="27"/>
        <end position="139"/>
    </location>
</feature>
<comment type="subunit">
    <text evidence="3">Homodimer.</text>
</comment>
<organism evidence="11 12">
    <name type="scientific">Glycomyces paridis</name>
    <dbReference type="NCBI Taxonomy" id="2126555"/>
    <lineage>
        <taxon>Bacteria</taxon>
        <taxon>Bacillati</taxon>
        <taxon>Actinomycetota</taxon>
        <taxon>Actinomycetes</taxon>
        <taxon>Glycomycetales</taxon>
        <taxon>Glycomycetaceae</taxon>
        <taxon>Glycomyces</taxon>
    </lineage>
</organism>